<proteinExistence type="predicted"/>
<evidence type="ECO:0000313" key="4">
    <source>
        <dbReference type="EMBL" id="MCP9610478.1"/>
    </source>
</evidence>
<gene>
    <name evidence="4" type="ORF">NMU02_00025</name>
</gene>
<dbReference type="InterPro" id="IPR024299">
    <property type="entry name" value="NigD-like_OB_dom"/>
</dbReference>
<evidence type="ECO:0000313" key="5">
    <source>
        <dbReference type="Proteomes" id="UP001205603"/>
    </source>
</evidence>
<dbReference type="Gene3D" id="2.60.40.2370">
    <property type="entry name" value="NigD-like, C-terminal beta sandwich domain"/>
    <property type="match status" value="1"/>
</dbReference>
<dbReference type="Gene3D" id="2.40.50.500">
    <property type="entry name" value="NigD-like N-terminal OB domain"/>
    <property type="match status" value="1"/>
</dbReference>
<evidence type="ECO:0000259" key="3">
    <source>
        <dbReference type="Pfam" id="PF17415"/>
    </source>
</evidence>
<keyword evidence="1" id="KW-0732">Signal</keyword>
<accession>A0ABT1MFM2</accession>
<dbReference type="PROSITE" id="PS51257">
    <property type="entry name" value="PROKAR_LIPOPROTEIN"/>
    <property type="match status" value="1"/>
</dbReference>
<feature type="signal peptide" evidence="1">
    <location>
        <begin position="1"/>
        <end position="21"/>
    </location>
</feature>
<protein>
    <submittedName>
        <fullName evidence="4">NigD-like protein</fullName>
    </submittedName>
</protein>
<organism evidence="4 5">
    <name type="scientific">Coprobacter tertius</name>
    <dbReference type="NCBI Taxonomy" id="2944915"/>
    <lineage>
        <taxon>Bacteria</taxon>
        <taxon>Pseudomonadati</taxon>
        <taxon>Bacteroidota</taxon>
        <taxon>Bacteroidia</taxon>
        <taxon>Bacteroidales</taxon>
        <taxon>Barnesiellaceae</taxon>
        <taxon>Coprobacter</taxon>
    </lineage>
</organism>
<comment type="caution">
    <text evidence="4">The sequence shown here is derived from an EMBL/GenBank/DDBJ whole genome shotgun (WGS) entry which is preliminary data.</text>
</comment>
<dbReference type="InterPro" id="IPR035376">
    <property type="entry name" value="NigD_C"/>
</dbReference>
<name>A0ABT1MFM2_9BACT</name>
<dbReference type="InterPro" id="IPR038143">
    <property type="entry name" value="NigD-like_C_dom_sf"/>
</dbReference>
<feature type="chain" id="PRO_5045563455" evidence="1">
    <location>
        <begin position="22"/>
        <end position="218"/>
    </location>
</feature>
<feature type="domain" description="NigD-like C-terminal" evidence="3">
    <location>
        <begin position="111"/>
        <end position="216"/>
    </location>
</feature>
<keyword evidence="5" id="KW-1185">Reference proteome</keyword>
<reference evidence="4 5" key="1">
    <citation type="submission" date="2022-07" db="EMBL/GenBank/DDBJ databases">
        <title>Fecal culturing of patients with breast cancer.</title>
        <authorList>
            <person name="Teng N.M.Y."/>
            <person name="Kiu R."/>
            <person name="Evans R."/>
            <person name="Baker D.J."/>
            <person name="Zenner C."/>
            <person name="Robinson S.D."/>
            <person name="Hall L.J."/>
        </authorList>
    </citation>
    <scope>NUCLEOTIDE SEQUENCE [LARGE SCALE GENOMIC DNA]</scope>
    <source>
        <strain evidence="4 5">LH1063</strain>
    </source>
</reference>
<sequence>MKKRKILYLSIFCYIAFTLSACDKEETFDYGPFRIDMVTCETGDGTLSFLRDDGCTLVPSPSQATDNYVDGQRVLLNYIVIEKNTTDLCTIQIKSLGKILYNDVKTIDYTQLSMIPDDPIYLVTAWEGGNCINLKYKIEYNSMPHYMQLFYTPELQSDDDTLRLQLRHDKNNDLPGYPTPGYASFRYSALPSANLKNVIKVYINTSNITDKFYTFTLN</sequence>
<dbReference type="Proteomes" id="UP001205603">
    <property type="component" value="Unassembled WGS sequence"/>
</dbReference>
<dbReference type="Pfam" id="PF17415">
    <property type="entry name" value="NigD_C"/>
    <property type="match status" value="1"/>
</dbReference>
<evidence type="ECO:0000259" key="2">
    <source>
        <dbReference type="Pfam" id="PF12667"/>
    </source>
</evidence>
<dbReference type="Pfam" id="PF12667">
    <property type="entry name" value="NigD_N"/>
    <property type="match status" value="1"/>
</dbReference>
<evidence type="ECO:0000256" key="1">
    <source>
        <dbReference type="SAM" id="SignalP"/>
    </source>
</evidence>
<dbReference type="RefSeq" id="WP_255024948.1">
    <property type="nucleotide sequence ID" value="NZ_JANDHW010000001.1"/>
</dbReference>
<feature type="domain" description="NigD-like N-terminal OB" evidence="2">
    <location>
        <begin position="39"/>
        <end position="94"/>
    </location>
</feature>
<dbReference type="EMBL" id="JANDHW010000001">
    <property type="protein sequence ID" value="MCP9610478.1"/>
    <property type="molecule type" value="Genomic_DNA"/>
</dbReference>
<dbReference type="InterPro" id="IPR038179">
    <property type="entry name" value="NigD-like_N_sf"/>
</dbReference>